<keyword evidence="6" id="KW-0812">Transmembrane</keyword>
<evidence type="ECO:0000313" key="14">
    <source>
        <dbReference type="EMBL" id="ORZ02967.1"/>
    </source>
</evidence>
<dbReference type="InterPro" id="IPR045252">
    <property type="entry name" value="LPCAT1-like"/>
</dbReference>
<organism evidence="14 15">
    <name type="scientific">Syncephalastrum racemosum</name>
    <name type="common">Filamentous fungus</name>
    <dbReference type="NCBI Taxonomy" id="13706"/>
    <lineage>
        <taxon>Eukaryota</taxon>
        <taxon>Fungi</taxon>
        <taxon>Fungi incertae sedis</taxon>
        <taxon>Mucoromycota</taxon>
        <taxon>Mucoromycotina</taxon>
        <taxon>Mucoromycetes</taxon>
        <taxon>Mucorales</taxon>
        <taxon>Syncephalastraceae</taxon>
        <taxon>Syncephalastrum</taxon>
    </lineage>
</organism>
<keyword evidence="9" id="KW-0472">Membrane</keyword>
<proteinExistence type="inferred from homology"/>
<dbReference type="SUPFAM" id="SSF69593">
    <property type="entry name" value="Glycerol-3-phosphate (1)-acyltransferase"/>
    <property type="match status" value="1"/>
</dbReference>
<evidence type="ECO:0000256" key="12">
    <source>
        <dbReference type="ARBA" id="ARBA00023315"/>
    </source>
</evidence>
<dbReference type="Proteomes" id="UP000242180">
    <property type="component" value="Unassembled WGS sequence"/>
</dbReference>
<sequence>MPPHAAALTSPGTTMAAESALDRPPAERANSFKPDYTREELLAYAKCFIAEDGLDQGGPLGKLVAIGSALVRYGILFPIRLSLLTAATTVFFSSLPFAVALESNAAVSTLVKYYCKGILFSLGTQPIYHGEKPTLTEPHVFVANHTSYLDYILVSADKFPNAVVMARHKGALGFLQNYGLNFLHSMTFDRSNLAERQTLALSLKKHVLNPRTWPNPMIIFPEGTCVNNKYTIRFQKGAFELGVKVCPIGLKYNRMWGDPYWDTRKGFLSYAFYRMTRWQTVVDVYYGQPQDMRPEEDAVSFGERIKHIISDTIGVPSEDFNGMAKRDLLQVLEA</sequence>
<accession>A0A1X2HTR6</accession>
<dbReference type="PANTHER" id="PTHR23063">
    <property type="entry name" value="PHOSPHOLIPID ACYLTRANSFERASE"/>
    <property type="match status" value="1"/>
</dbReference>
<evidence type="ECO:0000259" key="13">
    <source>
        <dbReference type="SMART" id="SM00563"/>
    </source>
</evidence>
<evidence type="ECO:0000256" key="1">
    <source>
        <dbReference type="ARBA" id="ARBA00004370"/>
    </source>
</evidence>
<name>A0A1X2HTR6_SYNRA</name>
<evidence type="ECO:0000256" key="7">
    <source>
        <dbReference type="ARBA" id="ARBA00022989"/>
    </source>
</evidence>
<keyword evidence="15" id="KW-1185">Reference proteome</keyword>
<keyword evidence="8" id="KW-0443">Lipid metabolism</keyword>
<keyword evidence="12" id="KW-0012">Acyltransferase</keyword>
<dbReference type="OMA" id="KYYCKGI"/>
<comment type="caution">
    <text evidence="14">The sequence shown here is derived from an EMBL/GenBank/DDBJ whole genome shotgun (WGS) entry which is preliminary data.</text>
</comment>
<dbReference type="GO" id="GO:0008654">
    <property type="term" value="P:phospholipid biosynthetic process"/>
    <property type="evidence" value="ECO:0007669"/>
    <property type="project" value="UniProtKB-KW"/>
</dbReference>
<keyword evidence="11" id="KW-1208">Phospholipid metabolism</keyword>
<feature type="domain" description="Phospholipid/glycerol acyltransferase" evidence="13">
    <location>
        <begin position="139"/>
        <end position="253"/>
    </location>
</feature>
<dbReference type="GO" id="GO:0019432">
    <property type="term" value="P:triglyceride biosynthetic process"/>
    <property type="evidence" value="ECO:0007669"/>
    <property type="project" value="TreeGrafter"/>
</dbReference>
<dbReference type="OrthoDB" id="202234at2759"/>
<dbReference type="CDD" id="cd07991">
    <property type="entry name" value="LPLAT_LPCAT1-like"/>
    <property type="match status" value="1"/>
</dbReference>
<dbReference type="STRING" id="13706.A0A1X2HTR6"/>
<evidence type="ECO:0000256" key="2">
    <source>
        <dbReference type="ARBA" id="ARBA00005189"/>
    </source>
</evidence>
<comment type="pathway">
    <text evidence="2">Lipid metabolism.</text>
</comment>
<dbReference type="AlphaFoldDB" id="A0A1X2HTR6"/>
<protein>
    <recommendedName>
        <fullName evidence="13">Phospholipid/glycerol acyltransferase domain-containing protein</fullName>
    </recommendedName>
</protein>
<dbReference type="SMART" id="SM00563">
    <property type="entry name" value="PlsC"/>
    <property type="match status" value="1"/>
</dbReference>
<evidence type="ECO:0000256" key="10">
    <source>
        <dbReference type="ARBA" id="ARBA00023209"/>
    </source>
</evidence>
<comment type="similarity">
    <text evidence="3">Belongs to the 1-acyl-sn-glycerol-3-phosphate acyltransferase family.</text>
</comment>
<evidence type="ECO:0000313" key="15">
    <source>
        <dbReference type="Proteomes" id="UP000242180"/>
    </source>
</evidence>
<keyword evidence="7" id="KW-1133">Transmembrane helix</keyword>
<reference evidence="14 15" key="1">
    <citation type="submission" date="2016-07" db="EMBL/GenBank/DDBJ databases">
        <title>Pervasive Adenine N6-methylation of Active Genes in Fungi.</title>
        <authorList>
            <consortium name="DOE Joint Genome Institute"/>
            <person name="Mondo S.J."/>
            <person name="Dannebaum R.O."/>
            <person name="Kuo R.C."/>
            <person name="Labutti K."/>
            <person name="Haridas S."/>
            <person name="Kuo A."/>
            <person name="Salamov A."/>
            <person name="Ahrendt S.R."/>
            <person name="Lipzen A."/>
            <person name="Sullivan W."/>
            <person name="Andreopoulos W.B."/>
            <person name="Clum A."/>
            <person name="Lindquist E."/>
            <person name="Daum C."/>
            <person name="Ramamoorthy G.K."/>
            <person name="Gryganskyi A."/>
            <person name="Culley D."/>
            <person name="Magnuson J.K."/>
            <person name="James T.Y."/>
            <person name="O'Malley M.A."/>
            <person name="Stajich J.E."/>
            <person name="Spatafora J.W."/>
            <person name="Visel A."/>
            <person name="Grigoriev I.V."/>
        </authorList>
    </citation>
    <scope>NUCLEOTIDE SEQUENCE [LARGE SCALE GENOMIC DNA]</scope>
    <source>
        <strain evidence="14 15">NRRL 2496</strain>
    </source>
</reference>
<dbReference type="PANTHER" id="PTHR23063:SF2">
    <property type="entry name" value="GLYCEROL-3-PHOSPHATE ACYLTRANSFERASE 4, ISOFORM D-RELATED"/>
    <property type="match status" value="1"/>
</dbReference>
<comment type="subcellular location">
    <subcellularLocation>
        <location evidence="1">Membrane</location>
    </subcellularLocation>
</comment>
<dbReference type="Pfam" id="PF01553">
    <property type="entry name" value="Acyltransferase"/>
    <property type="match status" value="1"/>
</dbReference>
<dbReference type="InterPro" id="IPR002123">
    <property type="entry name" value="Plipid/glycerol_acylTrfase"/>
</dbReference>
<dbReference type="EMBL" id="MCGN01000001">
    <property type="protein sequence ID" value="ORZ02967.1"/>
    <property type="molecule type" value="Genomic_DNA"/>
</dbReference>
<evidence type="ECO:0000256" key="6">
    <source>
        <dbReference type="ARBA" id="ARBA00022692"/>
    </source>
</evidence>
<evidence type="ECO:0000256" key="11">
    <source>
        <dbReference type="ARBA" id="ARBA00023264"/>
    </source>
</evidence>
<keyword evidence="10" id="KW-0594">Phospholipid biosynthesis</keyword>
<dbReference type="GO" id="GO:0016020">
    <property type="term" value="C:membrane"/>
    <property type="evidence" value="ECO:0007669"/>
    <property type="project" value="UniProtKB-SubCell"/>
</dbReference>
<gene>
    <name evidence="14" type="ORF">BCR43DRAFT_30115</name>
</gene>
<dbReference type="GO" id="GO:0005783">
    <property type="term" value="C:endoplasmic reticulum"/>
    <property type="evidence" value="ECO:0007669"/>
    <property type="project" value="TreeGrafter"/>
</dbReference>
<evidence type="ECO:0000256" key="5">
    <source>
        <dbReference type="ARBA" id="ARBA00022679"/>
    </source>
</evidence>
<keyword evidence="5" id="KW-0808">Transferase</keyword>
<evidence type="ECO:0000256" key="3">
    <source>
        <dbReference type="ARBA" id="ARBA00008655"/>
    </source>
</evidence>
<dbReference type="GO" id="GO:0004366">
    <property type="term" value="F:glycerol-3-phosphate O-acyltransferase activity"/>
    <property type="evidence" value="ECO:0007669"/>
    <property type="project" value="TreeGrafter"/>
</dbReference>
<evidence type="ECO:0000256" key="9">
    <source>
        <dbReference type="ARBA" id="ARBA00023136"/>
    </source>
</evidence>
<evidence type="ECO:0000256" key="8">
    <source>
        <dbReference type="ARBA" id="ARBA00023098"/>
    </source>
</evidence>
<keyword evidence="4" id="KW-0444">Lipid biosynthesis</keyword>
<evidence type="ECO:0000256" key="4">
    <source>
        <dbReference type="ARBA" id="ARBA00022516"/>
    </source>
</evidence>
<dbReference type="InParanoid" id="A0A1X2HTR6"/>